<dbReference type="EMBL" id="QAOQ01000001">
    <property type="protein sequence ID" value="PTR01667.1"/>
    <property type="molecule type" value="Genomic_DNA"/>
</dbReference>
<feature type="signal peptide" evidence="6">
    <location>
        <begin position="1"/>
        <end position="24"/>
    </location>
</feature>
<feature type="chain" id="PRO_5015556401" evidence="6">
    <location>
        <begin position="25"/>
        <end position="493"/>
    </location>
</feature>
<dbReference type="InterPro" id="IPR033985">
    <property type="entry name" value="SusD-like_N"/>
</dbReference>
<evidence type="ECO:0000313" key="9">
    <source>
        <dbReference type="EMBL" id="PTR01667.1"/>
    </source>
</evidence>
<keyword evidence="5" id="KW-0998">Cell outer membrane</keyword>
<dbReference type="SUPFAM" id="SSF48452">
    <property type="entry name" value="TPR-like"/>
    <property type="match status" value="1"/>
</dbReference>
<dbReference type="Proteomes" id="UP000244168">
    <property type="component" value="Unassembled WGS sequence"/>
</dbReference>
<sequence>MNIKVKSMIALMALVLFSATSCNKYLTLKPQDGIIRQDFWQTKEQLAAAVNGCYASLLADPLVEKLFLWGELRGDMLGAGSGIKGDDVNVINVNINSSNGITDWSVIYKTINNCNTILDFGPGVLKSDNTLTQPVLNGYLGEAYALRALMYFYLARTFGDVPLKLKSTTSDADNLQIAKSPQADVFNQVLSDLKQAEGMVAKNYGNNDLNKGRITYYAVEATLADLYLWLNQYDNASKACDNIINSGQFTLVPGDANWFTTVYFQGNSAESIFEIQFNVNKLNPFYNMFAVSSKRFKAGLLVGSDIYTIDNVNIDNKDIRGDGAALKFSDASIYKYQGINASSTRASSASYAHWFVYRYSDILLMKAEAQNQLGNGQAALDAINVIRTRANALPSSAMVVQPTDKDGITDYLLAERAREFAFEGKRWFDLLRNARRNNYARLDLLLNIPSTTTDPQYQQAAIVKFRDQRSHYLPIFLSELQTNKALVQNPFYQ</sequence>
<feature type="domain" description="RagB/SusD" evidence="7">
    <location>
        <begin position="317"/>
        <end position="492"/>
    </location>
</feature>
<evidence type="ECO:0000256" key="6">
    <source>
        <dbReference type="SAM" id="SignalP"/>
    </source>
</evidence>
<dbReference type="OrthoDB" id="1035036at2"/>
<dbReference type="Gene3D" id="1.25.40.390">
    <property type="match status" value="1"/>
</dbReference>
<evidence type="ECO:0000256" key="4">
    <source>
        <dbReference type="ARBA" id="ARBA00023136"/>
    </source>
</evidence>
<proteinExistence type="inferred from homology"/>
<dbReference type="InterPro" id="IPR012944">
    <property type="entry name" value="SusD_RagB_dom"/>
</dbReference>
<dbReference type="CDD" id="cd08977">
    <property type="entry name" value="SusD"/>
    <property type="match status" value="1"/>
</dbReference>
<evidence type="ECO:0000313" key="10">
    <source>
        <dbReference type="Proteomes" id="UP000244168"/>
    </source>
</evidence>
<feature type="domain" description="SusD-like N-terminal" evidence="8">
    <location>
        <begin position="92"/>
        <end position="228"/>
    </location>
</feature>
<keyword evidence="4" id="KW-0472">Membrane</keyword>
<organism evidence="9 10">
    <name type="scientific">Mucilaginibacter yixingensis</name>
    <dbReference type="NCBI Taxonomy" id="1295612"/>
    <lineage>
        <taxon>Bacteria</taxon>
        <taxon>Pseudomonadati</taxon>
        <taxon>Bacteroidota</taxon>
        <taxon>Sphingobacteriia</taxon>
        <taxon>Sphingobacteriales</taxon>
        <taxon>Sphingobacteriaceae</taxon>
        <taxon>Mucilaginibacter</taxon>
    </lineage>
</organism>
<dbReference type="PROSITE" id="PS51257">
    <property type="entry name" value="PROKAR_LIPOPROTEIN"/>
    <property type="match status" value="1"/>
</dbReference>
<evidence type="ECO:0000256" key="5">
    <source>
        <dbReference type="ARBA" id="ARBA00023237"/>
    </source>
</evidence>
<comment type="subcellular location">
    <subcellularLocation>
        <location evidence="1">Cell outer membrane</location>
    </subcellularLocation>
</comment>
<keyword evidence="3 6" id="KW-0732">Signal</keyword>
<evidence type="ECO:0000256" key="1">
    <source>
        <dbReference type="ARBA" id="ARBA00004442"/>
    </source>
</evidence>
<comment type="caution">
    <text evidence="9">The sequence shown here is derived from an EMBL/GenBank/DDBJ whole genome shotgun (WGS) entry which is preliminary data.</text>
</comment>
<dbReference type="Pfam" id="PF14322">
    <property type="entry name" value="SusD-like_3"/>
    <property type="match status" value="1"/>
</dbReference>
<dbReference type="AlphaFoldDB" id="A0A2T5JGW9"/>
<protein>
    <submittedName>
        <fullName evidence="9">Putative outer membrane starch-binding protein</fullName>
    </submittedName>
</protein>
<gene>
    <name evidence="9" type="ORF">C8P68_101905</name>
</gene>
<dbReference type="Pfam" id="PF07980">
    <property type="entry name" value="SusD_RagB"/>
    <property type="match status" value="1"/>
</dbReference>
<evidence type="ECO:0000259" key="7">
    <source>
        <dbReference type="Pfam" id="PF07980"/>
    </source>
</evidence>
<evidence type="ECO:0000259" key="8">
    <source>
        <dbReference type="Pfam" id="PF14322"/>
    </source>
</evidence>
<dbReference type="InterPro" id="IPR011990">
    <property type="entry name" value="TPR-like_helical_dom_sf"/>
</dbReference>
<dbReference type="GO" id="GO:0009279">
    <property type="term" value="C:cell outer membrane"/>
    <property type="evidence" value="ECO:0007669"/>
    <property type="project" value="UniProtKB-SubCell"/>
</dbReference>
<evidence type="ECO:0000256" key="2">
    <source>
        <dbReference type="ARBA" id="ARBA00006275"/>
    </source>
</evidence>
<evidence type="ECO:0000256" key="3">
    <source>
        <dbReference type="ARBA" id="ARBA00022729"/>
    </source>
</evidence>
<accession>A0A2T5JGW9</accession>
<keyword evidence="10" id="KW-1185">Reference proteome</keyword>
<name>A0A2T5JGW9_9SPHI</name>
<comment type="similarity">
    <text evidence="2">Belongs to the SusD family.</text>
</comment>
<dbReference type="RefSeq" id="WP_107827041.1">
    <property type="nucleotide sequence ID" value="NZ_CP160205.1"/>
</dbReference>
<reference evidence="9 10" key="1">
    <citation type="submission" date="2018-04" db="EMBL/GenBank/DDBJ databases">
        <title>Genomic Encyclopedia of Archaeal and Bacterial Type Strains, Phase II (KMG-II): from individual species to whole genera.</title>
        <authorList>
            <person name="Goeker M."/>
        </authorList>
    </citation>
    <scope>NUCLEOTIDE SEQUENCE [LARGE SCALE GENOMIC DNA]</scope>
    <source>
        <strain evidence="9 10">DSM 26809</strain>
    </source>
</reference>